<evidence type="ECO:0008006" key="3">
    <source>
        <dbReference type="Google" id="ProtNLM"/>
    </source>
</evidence>
<dbReference type="GeneID" id="28985049"/>
<evidence type="ECO:0000313" key="1">
    <source>
        <dbReference type="EMBL" id="KLT39035.1"/>
    </source>
</evidence>
<name>A0A0J0XD74_9TREE</name>
<dbReference type="OrthoDB" id="667577at2759"/>
<evidence type="ECO:0000313" key="2">
    <source>
        <dbReference type="Proteomes" id="UP000053611"/>
    </source>
</evidence>
<organism evidence="1 2">
    <name type="scientific">Cutaneotrichosporon oleaginosum</name>
    <dbReference type="NCBI Taxonomy" id="879819"/>
    <lineage>
        <taxon>Eukaryota</taxon>
        <taxon>Fungi</taxon>
        <taxon>Dikarya</taxon>
        <taxon>Basidiomycota</taxon>
        <taxon>Agaricomycotina</taxon>
        <taxon>Tremellomycetes</taxon>
        <taxon>Trichosporonales</taxon>
        <taxon>Trichosporonaceae</taxon>
        <taxon>Cutaneotrichosporon</taxon>
    </lineage>
</organism>
<sequence length="80" mass="8684">MVAKTAKKGGSKKMSPYNQYVKVQLAKLKEADEKAGVKGDHKKRFKQVAEMWKTAPENPVSGGEGMCGLVTNGWGRTSPC</sequence>
<keyword evidence="2" id="KW-1185">Reference proteome</keyword>
<gene>
    <name evidence="1" type="ORF">CC85DRAFT_288954</name>
</gene>
<accession>A0A0J0XD74</accession>
<dbReference type="EMBL" id="KQ087273">
    <property type="protein sequence ID" value="KLT39035.1"/>
    <property type="molecule type" value="Genomic_DNA"/>
</dbReference>
<proteinExistence type="predicted"/>
<protein>
    <recommendedName>
        <fullName evidence="3">HMG box domain-containing protein</fullName>
    </recommendedName>
</protein>
<dbReference type="Proteomes" id="UP000053611">
    <property type="component" value="Unassembled WGS sequence"/>
</dbReference>
<reference evidence="1 2" key="1">
    <citation type="submission" date="2015-03" db="EMBL/GenBank/DDBJ databases">
        <title>Genomics and transcriptomics of the oil-accumulating basidiomycete yeast T. oleaginosus allow insights into substrate utilization and the diverse evolutionary trajectories of mating systems in fungi.</title>
        <authorList>
            <consortium name="DOE Joint Genome Institute"/>
            <person name="Kourist R."/>
            <person name="Kracht O."/>
            <person name="Bracharz F."/>
            <person name="Lipzen A."/>
            <person name="Nolan M."/>
            <person name="Ohm R."/>
            <person name="Grigoriev I."/>
            <person name="Sun S."/>
            <person name="Heitman J."/>
            <person name="Bruck T."/>
            <person name="Nowrousian M."/>
        </authorList>
    </citation>
    <scope>NUCLEOTIDE SEQUENCE [LARGE SCALE GENOMIC DNA]</scope>
    <source>
        <strain evidence="1 2">IBC0246</strain>
    </source>
</reference>
<dbReference type="AlphaFoldDB" id="A0A0J0XD74"/>